<feature type="region of interest" description="Disordered" evidence="1">
    <location>
        <begin position="98"/>
        <end position="117"/>
    </location>
</feature>
<comment type="caution">
    <text evidence="2">The sequence shown here is derived from an EMBL/GenBank/DDBJ whole genome shotgun (WGS) entry which is preliminary data.</text>
</comment>
<dbReference type="STRING" id="1497020.DO97_17145"/>
<dbReference type="OrthoDB" id="530829at2"/>
<sequence length="117" mass="13490">MDIQERLSRQRVHYIVSSYQLAGDETAAFEDYLEDLISTYPLPLIELALTETLVHHWLQLPLLRGIGFLVPVHQRLKFWQGHPITSTLTPEQFQQITGLDPQPIFGSYQRSPTTAYP</sequence>
<dbReference type="RefSeq" id="WP_036536239.1">
    <property type="nucleotide sequence ID" value="NZ_JJML01000062.1"/>
</dbReference>
<keyword evidence="3" id="KW-1185">Reference proteome</keyword>
<name>A0A098THY3_9CYAN</name>
<evidence type="ECO:0000256" key="1">
    <source>
        <dbReference type="SAM" id="MobiDB-lite"/>
    </source>
</evidence>
<protein>
    <submittedName>
        <fullName evidence="2">Uncharacterized protein</fullName>
    </submittedName>
</protein>
<evidence type="ECO:0000313" key="3">
    <source>
        <dbReference type="Proteomes" id="UP000030170"/>
    </source>
</evidence>
<reference evidence="2 3" key="1">
    <citation type="journal article" date="2014" name="Mol. Ecol.">
        <title>Evolution of Synechococcus.</title>
        <authorList>
            <person name="Dvorak P."/>
            <person name="Casamatta D."/>
            <person name="Hasler P."/>
            <person name="Poulickova A."/>
            <person name="Ondrej V."/>
            <person name="Sanges R."/>
        </authorList>
    </citation>
    <scope>NUCLEOTIDE SEQUENCE [LARGE SCALE GENOMIC DNA]</scope>
    <source>
        <strain evidence="2 3">CAUP A 1101</strain>
    </source>
</reference>
<dbReference type="AlphaFoldDB" id="A0A098THY3"/>
<gene>
    <name evidence="2" type="ORF">DO97_17145</name>
</gene>
<dbReference type="Proteomes" id="UP000030170">
    <property type="component" value="Unassembled WGS sequence"/>
</dbReference>
<accession>A0A098THY3</accession>
<organism evidence="2 3">
    <name type="scientific">Neosynechococcus sphagnicola sy1</name>
    <dbReference type="NCBI Taxonomy" id="1497020"/>
    <lineage>
        <taxon>Bacteria</taxon>
        <taxon>Bacillati</taxon>
        <taxon>Cyanobacteriota</taxon>
        <taxon>Cyanophyceae</taxon>
        <taxon>Neosynechococcales</taxon>
        <taxon>Neosynechococcaceae</taxon>
        <taxon>Neosynechococcus</taxon>
    </lineage>
</organism>
<dbReference type="EMBL" id="JJML01000062">
    <property type="protein sequence ID" value="KGF71626.1"/>
    <property type="molecule type" value="Genomic_DNA"/>
</dbReference>
<proteinExistence type="predicted"/>
<feature type="compositionally biased region" description="Polar residues" evidence="1">
    <location>
        <begin position="108"/>
        <end position="117"/>
    </location>
</feature>
<evidence type="ECO:0000313" key="2">
    <source>
        <dbReference type="EMBL" id="KGF71626.1"/>
    </source>
</evidence>